<dbReference type="Gene3D" id="1.10.800.10">
    <property type="entry name" value="Aromatic amino acid hydroxylase"/>
    <property type="match status" value="1"/>
</dbReference>
<dbReference type="PANTHER" id="PTHR11473:SF24">
    <property type="entry name" value="PHENYLALANINE-4-HYDROXYLASE"/>
    <property type="match status" value="1"/>
</dbReference>
<evidence type="ECO:0000256" key="6">
    <source>
        <dbReference type="ARBA" id="ARBA00023033"/>
    </source>
</evidence>
<keyword evidence="5 7" id="KW-0408">Iron</keyword>
<comment type="cofactor">
    <cofactor evidence="1 7">
        <name>Fe(2+)</name>
        <dbReference type="ChEBI" id="CHEBI:29033"/>
    </cofactor>
</comment>
<evidence type="ECO:0000256" key="7">
    <source>
        <dbReference type="PIRSR" id="PIRSR601273-2"/>
    </source>
</evidence>
<keyword evidence="4" id="KW-0560">Oxidoreductase</keyword>
<feature type="domain" description="Biopterin-dependent aromatic amino acid hydroxylase family profile" evidence="8">
    <location>
        <begin position="64"/>
        <end position="272"/>
    </location>
</feature>
<dbReference type="InterPro" id="IPR036951">
    <property type="entry name" value="ArAA_hydroxylase_sf"/>
</dbReference>
<dbReference type="PANTHER" id="PTHR11473">
    <property type="entry name" value="AROMATIC AMINO ACID HYDROXYLASE"/>
    <property type="match status" value="1"/>
</dbReference>
<accession>A0A937KGN5</accession>
<organism evidence="9 10">
    <name type="scientific">Fulvivirga marina</name>
    <dbReference type="NCBI Taxonomy" id="2494733"/>
    <lineage>
        <taxon>Bacteria</taxon>
        <taxon>Pseudomonadati</taxon>
        <taxon>Bacteroidota</taxon>
        <taxon>Cytophagia</taxon>
        <taxon>Cytophagales</taxon>
        <taxon>Fulvivirgaceae</taxon>
        <taxon>Fulvivirga</taxon>
    </lineage>
</organism>
<proteinExistence type="inferred from homology"/>
<keyword evidence="3 7" id="KW-0479">Metal-binding</keyword>
<dbReference type="GO" id="GO:0016714">
    <property type="term" value="F:oxidoreductase activity, acting on paired donors, with incorporation or reduction of molecular oxygen, reduced pteridine as one donor, and incorporation of one atom of oxygen"/>
    <property type="evidence" value="ECO:0007669"/>
    <property type="project" value="InterPro"/>
</dbReference>
<protein>
    <recommendedName>
        <fullName evidence="8">Biopterin-dependent aromatic amino acid hydroxylase family profile domain-containing protein</fullName>
    </recommendedName>
</protein>
<dbReference type="GO" id="GO:0009072">
    <property type="term" value="P:aromatic amino acid metabolic process"/>
    <property type="evidence" value="ECO:0007669"/>
    <property type="project" value="InterPro"/>
</dbReference>
<dbReference type="InterPro" id="IPR001273">
    <property type="entry name" value="ArAA_hydroxylase"/>
</dbReference>
<evidence type="ECO:0000256" key="2">
    <source>
        <dbReference type="ARBA" id="ARBA00009712"/>
    </source>
</evidence>
<reference evidence="9" key="1">
    <citation type="submission" date="2021-01" db="EMBL/GenBank/DDBJ databases">
        <title>Fulvivirga kasyanovii gen. nov., sp nov., a novel member of the phylum Bacteroidetes isolated from seawater in a mussel farm.</title>
        <authorList>
            <person name="Zhao L.-H."/>
            <person name="Wang Z.-J."/>
        </authorList>
    </citation>
    <scope>NUCLEOTIDE SEQUENCE</scope>
    <source>
        <strain evidence="9">29W222</strain>
    </source>
</reference>
<feature type="binding site" evidence="7">
    <location>
        <position position="110"/>
    </location>
    <ligand>
        <name>Fe cation</name>
        <dbReference type="ChEBI" id="CHEBI:24875"/>
    </ligand>
</feature>
<sequence>MNIDAHPEFTDEKVKTLNMFIAEQQKSFAENRSMFHPGYLEGFNYFFGNGFKPADFFEKLRRIGWEIRIVDGYLSGYEYFKNLNRQVLPVIRDIRPMEQICYADFPDMIHDIMGHAPMLNDPEYVAFLKQISSLVSNVEMEPMDLEYLSLHKHTAAERKLVQEELDAMEESLKKQPTLFYKINNIALWTIEFGMLGSKSPYICYGAALAGSPLEIKNIREGKANVYNLNSLSCDALFNFSDFQEQLYTTDSLEDVISYIERLKRTDDKVEQV</sequence>
<evidence type="ECO:0000256" key="3">
    <source>
        <dbReference type="ARBA" id="ARBA00022723"/>
    </source>
</evidence>
<evidence type="ECO:0000256" key="4">
    <source>
        <dbReference type="ARBA" id="ARBA00023002"/>
    </source>
</evidence>
<dbReference type="InterPro" id="IPR036329">
    <property type="entry name" value="Aro-AA_hydroxylase_C_sf"/>
</dbReference>
<evidence type="ECO:0000256" key="5">
    <source>
        <dbReference type="ARBA" id="ARBA00023004"/>
    </source>
</evidence>
<name>A0A937KGN5_9BACT</name>
<feature type="binding site" evidence="7">
    <location>
        <position position="191"/>
    </location>
    <ligand>
        <name>Fe cation</name>
        <dbReference type="ChEBI" id="CHEBI:24875"/>
    </ligand>
</feature>
<comment type="similarity">
    <text evidence="2">Belongs to the biopterin-dependent aromatic amino acid hydroxylase family.</text>
</comment>
<dbReference type="GO" id="GO:0005506">
    <property type="term" value="F:iron ion binding"/>
    <property type="evidence" value="ECO:0007669"/>
    <property type="project" value="InterPro"/>
</dbReference>
<dbReference type="PROSITE" id="PS51410">
    <property type="entry name" value="BH4_AAA_HYDROXYL_2"/>
    <property type="match status" value="1"/>
</dbReference>
<dbReference type="SUPFAM" id="SSF56534">
    <property type="entry name" value="Aromatic aminoacid monoxygenases, catalytic and oligomerization domains"/>
    <property type="match status" value="1"/>
</dbReference>
<evidence type="ECO:0000313" key="10">
    <source>
        <dbReference type="Proteomes" id="UP000614216"/>
    </source>
</evidence>
<feature type="binding site" evidence="7">
    <location>
        <position position="115"/>
    </location>
    <ligand>
        <name>Fe cation</name>
        <dbReference type="ChEBI" id="CHEBI:24875"/>
    </ligand>
</feature>
<dbReference type="EMBL" id="JAEUGD010000067">
    <property type="protein sequence ID" value="MBL6449615.1"/>
    <property type="molecule type" value="Genomic_DNA"/>
</dbReference>
<evidence type="ECO:0000313" key="9">
    <source>
        <dbReference type="EMBL" id="MBL6449615.1"/>
    </source>
</evidence>
<dbReference type="AlphaFoldDB" id="A0A937KGN5"/>
<dbReference type="RefSeq" id="WP_202859163.1">
    <property type="nucleotide sequence ID" value="NZ_JAEUGD010000067.1"/>
</dbReference>
<evidence type="ECO:0000259" key="8">
    <source>
        <dbReference type="PROSITE" id="PS51410"/>
    </source>
</evidence>
<dbReference type="InterPro" id="IPR019774">
    <property type="entry name" value="Aromatic-AA_hydroxylase_C"/>
</dbReference>
<dbReference type="Proteomes" id="UP000614216">
    <property type="component" value="Unassembled WGS sequence"/>
</dbReference>
<keyword evidence="10" id="KW-1185">Reference proteome</keyword>
<comment type="caution">
    <text evidence="9">The sequence shown here is derived from an EMBL/GenBank/DDBJ whole genome shotgun (WGS) entry which is preliminary data.</text>
</comment>
<evidence type="ECO:0000256" key="1">
    <source>
        <dbReference type="ARBA" id="ARBA00001954"/>
    </source>
</evidence>
<keyword evidence="6" id="KW-0503">Monooxygenase</keyword>
<dbReference type="Pfam" id="PF00351">
    <property type="entry name" value="Biopterin_H"/>
    <property type="match status" value="1"/>
</dbReference>
<gene>
    <name evidence="9" type="ORF">JMN32_25110</name>
</gene>